<dbReference type="OrthoDB" id="21913at2"/>
<evidence type="ECO:0000313" key="2">
    <source>
        <dbReference type="EMBL" id="AVY93776.1"/>
    </source>
</evidence>
<dbReference type="Gene3D" id="2.30.30.40">
    <property type="entry name" value="SH3 Domains"/>
    <property type="match status" value="1"/>
</dbReference>
<dbReference type="InterPro" id="IPR036061">
    <property type="entry name" value="CheW-like_dom_sf"/>
</dbReference>
<accession>A0A2S0P8U1</accession>
<dbReference type="PROSITE" id="PS50851">
    <property type="entry name" value="CHEW"/>
    <property type="match status" value="1"/>
</dbReference>
<dbReference type="STRING" id="1122240.GCA_000620105_03438"/>
<dbReference type="GO" id="GO:0006935">
    <property type="term" value="P:chemotaxis"/>
    <property type="evidence" value="ECO:0007669"/>
    <property type="project" value="InterPro"/>
</dbReference>
<gene>
    <name evidence="2" type="ORF">DAI18_06755</name>
</gene>
<protein>
    <submittedName>
        <fullName evidence="2">Chemotaxis protein CheW</fullName>
    </submittedName>
</protein>
<reference evidence="2 3" key="1">
    <citation type="submission" date="2018-04" db="EMBL/GenBank/DDBJ databases">
        <title>Denitrifier Microvirgula.</title>
        <authorList>
            <person name="Anderson E."/>
            <person name="Jang J."/>
            <person name="Ishii S."/>
        </authorList>
    </citation>
    <scope>NUCLEOTIDE SEQUENCE [LARGE SCALE GENOMIC DNA]</scope>
    <source>
        <strain evidence="2 3">BE2.4</strain>
    </source>
</reference>
<dbReference type="KEGG" id="maer:DAI18_06755"/>
<name>A0A2S0P8U1_9NEIS</name>
<feature type="domain" description="CheW-like" evidence="1">
    <location>
        <begin position="1"/>
        <end position="143"/>
    </location>
</feature>
<dbReference type="EMBL" id="CP028519">
    <property type="protein sequence ID" value="AVY93776.1"/>
    <property type="molecule type" value="Genomic_DNA"/>
</dbReference>
<dbReference type="Gene3D" id="2.40.50.180">
    <property type="entry name" value="CheA-289, Domain 4"/>
    <property type="match status" value="1"/>
</dbReference>
<evidence type="ECO:0000259" key="1">
    <source>
        <dbReference type="PROSITE" id="PS50851"/>
    </source>
</evidence>
<evidence type="ECO:0000313" key="3">
    <source>
        <dbReference type="Proteomes" id="UP000244173"/>
    </source>
</evidence>
<dbReference type="Pfam" id="PF01584">
    <property type="entry name" value="CheW"/>
    <property type="match status" value="1"/>
</dbReference>
<proteinExistence type="predicted"/>
<dbReference type="AlphaFoldDB" id="A0A2S0P8U1"/>
<dbReference type="InterPro" id="IPR002545">
    <property type="entry name" value="CheW-lke_dom"/>
</dbReference>
<dbReference type="RefSeq" id="WP_051529038.1">
    <property type="nucleotide sequence ID" value="NZ_CP028519.1"/>
</dbReference>
<organism evidence="2 3">
    <name type="scientific">Microvirgula aerodenitrificans</name>
    <dbReference type="NCBI Taxonomy" id="57480"/>
    <lineage>
        <taxon>Bacteria</taxon>
        <taxon>Pseudomonadati</taxon>
        <taxon>Pseudomonadota</taxon>
        <taxon>Betaproteobacteria</taxon>
        <taxon>Neisseriales</taxon>
        <taxon>Aquaspirillaceae</taxon>
        <taxon>Microvirgula</taxon>
    </lineage>
</organism>
<keyword evidence="3" id="KW-1185">Reference proteome</keyword>
<sequence length="154" mass="16810">MLFLLFHLDDARYALPASRLAVVLPRVQTRALPATPPWVSGVFMHDGQAVPVIDFCRLVLDRPARARLSTRTALVHYPLGNGDSRLLGLVLEQATDTLRCDPAAFVATGVDTGDTRYPGPVCHDRHGLIQRVDIDELLPPPVRALLFPTARAGA</sequence>
<dbReference type="Proteomes" id="UP000244173">
    <property type="component" value="Chromosome"/>
</dbReference>
<dbReference type="SUPFAM" id="SSF50341">
    <property type="entry name" value="CheW-like"/>
    <property type="match status" value="1"/>
</dbReference>
<dbReference type="GO" id="GO:0007165">
    <property type="term" value="P:signal transduction"/>
    <property type="evidence" value="ECO:0007669"/>
    <property type="project" value="InterPro"/>
</dbReference>